<gene>
    <name evidence="2" type="ORF">KIN20_002310</name>
</gene>
<accession>A0AAD5MGE5</accession>
<feature type="domain" description="DUF4708" evidence="1">
    <location>
        <begin position="13"/>
        <end position="260"/>
    </location>
</feature>
<dbReference type="InterPro" id="IPR031643">
    <property type="entry name" value="DUF4708"/>
</dbReference>
<dbReference type="PANTHER" id="PTHR28495:SF1">
    <property type="entry name" value="GENE, 17266-RELATED"/>
    <property type="match status" value="1"/>
</dbReference>
<evidence type="ECO:0000313" key="2">
    <source>
        <dbReference type="EMBL" id="KAJ1347284.1"/>
    </source>
</evidence>
<dbReference type="AlphaFoldDB" id="A0AAD5MGE5"/>
<sequence length="316" mass="36029">MYKLCPIDLDSCKVAHLEINQEIDDRSTSPYGVQQKLCRDFLSTFSRYGILVAPQRSLKEIMAVGRSDCFSDATINFEAWLTKQAVTIKAINRADCLSVEECVRFAIVVWLESHRYYRCGSDLIKGPFLGAAASSKHTKIVFTVHCTSVGEVIIRVSSETVRLLPLTTAASQLLRGRSTEEHRWVFCLPRLGRGQLVAQYRRIPDDSAFANYSEMRAYWKNCHGYDLPLEEPETYYDVLFRGFRSAFLYPDFCVLSSEPVPVHFREDYVTSAAAIDDFLLVFASRKHFICMEEVKLSMVDPNVIGFVRSLSRIIIL</sequence>
<protein>
    <recommendedName>
        <fullName evidence="1">DUF4708 domain-containing protein</fullName>
    </recommendedName>
</protein>
<comment type="caution">
    <text evidence="2">The sequence shown here is derived from an EMBL/GenBank/DDBJ whole genome shotgun (WGS) entry which is preliminary data.</text>
</comment>
<evidence type="ECO:0000313" key="3">
    <source>
        <dbReference type="Proteomes" id="UP001196413"/>
    </source>
</evidence>
<dbReference type="PANTHER" id="PTHR28495">
    <property type="entry name" value="HYPOTHETICAL PROTEIN LOC100359752"/>
    <property type="match status" value="1"/>
</dbReference>
<name>A0AAD5MGE5_PARTN</name>
<organism evidence="2 3">
    <name type="scientific">Parelaphostrongylus tenuis</name>
    <name type="common">Meningeal worm</name>
    <dbReference type="NCBI Taxonomy" id="148309"/>
    <lineage>
        <taxon>Eukaryota</taxon>
        <taxon>Metazoa</taxon>
        <taxon>Ecdysozoa</taxon>
        <taxon>Nematoda</taxon>
        <taxon>Chromadorea</taxon>
        <taxon>Rhabditida</taxon>
        <taxon>Rhabditina</taxon>
        <taxon>Rhabditomorpha</taxon>
        <taxon>Strongyloidea</taxon>
        <taxon>Metastrongylidae</taxon>
        <taxon>Parelaphostrongylus</taxon>
    </lineage>
</organism>
<proteinExistence type="predicted"/>
<dbReference type="Proteomes" id="UP001196413">
    <property type="component" value="Unassembled WGS sequence"/>
</dbReference>
<evidence type="ECO:0000259" key="1">
    <source>
        <dbReference type="Pfam" id="PF15813"/>
    </source>
</evidence>
<dbReference type="EMBL" id="JAHQIW010000300">
    <property type="protein sequence ID" value="KAJ1347284.1"/>
    <property type="molecule type" value="Genomic_DNA"/>
</dbReference>
<reference evidence="2" key="1">
    <citation type="submission" date="2021-06" db="EMBL/GenBank/DDBJ databases">
        <title>Parelaphostrongylus tenuis whole genome reference sequence.</title>
        <authorList>
            <person name="Garwood T.J."/>
            <person name="Larsen P.A."/>
            <person name="Fountain-Jones N.M."/>
            <person name="Garbe J.R."/>
            <person name="Macchietto M.G."/>
            <person name="Kania S.A."/>
            <person name="Gerhold R.W."/>
            <person name="Richards J.E."/>
            <person name="Wolf T.M."/>
        </authorList>
    </citation>
    <scope>NUCLEOTIDE SEQUENCE</scope>
    <source>
        <strain evidence="2">MNPRO001-30</strain>
        <tissue evidence="2">Meninges</tissue>
    </source>
</reference>
<dbReference type="Pfam" id="PF15813">
    <property type="entry name" value="DUF4708"/>
    <property type="match status" value="1"/>
</dbReference>
<keyword evidence="3" id="KW-1185">Reference proteome</keyword>